<dbReference type="Pfam" id="PF00071">
    <property type="entry name" value="Ras"/>
    <property type="match status" value="1"/>
</dbReference>
<protein>
    <submittedName>
        <fullName evidence="2">Ras family protein</fullName>
    </submittedName>
</protein>
<sequence>MGVFTENTRPTISAAYKSRSTISKGLELEIQFWDTAGEEKYRSLAPIYVQDAFMAILMFDVTNRESYQSIELWYELSQSRGTIPVIILGNKNDLDDRFTSVSTLENEISEKYNSVYLDISAKLGMNVEPSFQAIVDEIEKLPIESKDPRTIRAKKKSEEACC</sequence>
<dbReference type="CDD" id="cd00154">
    <property type="entry name" value="Rab"/>
    <property type="match status" value="1"/>
</dbReference>
<organism evidence="2 3">
    <name type="scientific">Trichomonas vaginalis (strain ATCC PRA-98 / G3)</name>
    <dbReference type="NCBI Taxonomy" id="412133"/>
    <lineage>
        <taxon>Eukaryota</taxon>
        <taxon>Metamonada</taxon>
        <taxon>Parabasalia</taxon>
        <taxon>Trichomonadida</taxon>
        <taxon>Trichomonadidae</taxon>
        <taxon>Trichomonas</taxon>
    </lineage>
</organism>
<dbReference type="SMART" id="SM00175">
    <property type="entry name" value="RAB"/>
    <property type="match status" value="1"/>
</dbReference>
<dbReference type="PRINTS" id="PR00449">
    <property type="entry name" value="RASTRNSFRMNG"/>
</dbReference>
<dbReference type="Gene3D" id="3.40.50.300">
    <property type="entry name" value="P-loop containing nucleotide triphosphate hydrolases"/>
    <property type="match status" value="1"/>
</dbReference>
<dbReference type="PROSITE" id="PS51421">
    <property type="entry name" value="RAS"/>
    <property type="match status" value="1"/>
</dbReference>
<dbReference type="SMART" id="SM00174">
    <property type="entry name" value="RHO"/>
    <property type="match status" value="1"/>
</dbReference>
<dbReference type="GO" id="GO:0012505">
    <property type="term" value="C:endomembrane system"/>
    <property type="evidence" value="ECO:0000318"/>
    <property type="project" value="GO_Central"/>
</dbReference>
<dbReference type="GO" id="GO:0005525">
    <property type="term" value="F:GTP binding"/>
    <property type="evidence" value="ECO:0007669"/>
    <property type="project" value="InterPro"/>
</dbReference>
<dbReference type="VEuPathDB" id="TrichDB:TVAG_248240"/>
<gene>
    <name evidence="2" type="ORF">TVAG_248240</name>
</gene>
<dbReference type="RefSeq" id="XP_001323680.1">
    <property type="nucleotide sequence ID" value="XM_001323645.1"/>
</dbReference>
<dbReference type="SMR" id="A2E760"/>
<dbReference type="InterPro" id="IPR001806">
    <property type="entry name" value="Small_GTPase"/>
</dbReference>
<keyword evidence="1" id="KW-0547">Nucleotide-binding</keyword>
<dbReference type="eggNOG" id="KOG0092">
    <property type="taxonomic scope" value="Eukaryota"/>
</dbReference>
<dbReference type="GO" id="GO:0003924">
    <property type="term" value="F:GTPase activity"/>
    <property type="evidence" value="ECO:0000318"/>
    <property type="project" value="GO_Central"/>
</dbReference>
<dbReference type="STRING" id="5722.A2E760"/>
<dbReference type="AlphaFoldDB" id="A2E760"/>
<dbReference type="GO" id="GO:0006886">
    <property type="term" value="P:intracellular protein transport"/>
    <property type="evidence" value="ECO:0000318"/>
    <property type="project" value="GO_Central"/>
</dbReference>
<proteinExistence type="predicted"/>
<name>A2E760_TRIV3</name>
<dbReference type="SUPFAM" id="SSF52540">
    <property type="entry name" value="P-loop containing nucleoside triphosphate hydrolases"/>
    <property type="match status" value="1"/>
</dbReference>
<dbReference type="InParanoid" id="A2E760"/>
<dbReference type="Proteomes" id="UP000001542">
    <property type="component" value="Unassembled WGS sequence"/>
</dbReference>
<dbReference type="InterPro" id="IPR005225">
    <property type="entry name" value="Small_GTP-bd"/>
</dbReference>
<dbReference type="GO" id="GO:0005769">
    <property type="term" value="C:early endosome"/>
    <property type="evidence" value="ECO:0000318"/>
    <property type="project" value="GO_Central"/>
</dbReference>
<evidence type="ECO:0000313" key="2">
    <source>
        <dbReference type="EMBL" id="EAY11457.1"/>
    </source>
</evidence>
<dbReference type="InterPro" id="IPR027417">
    <property type="entry name" value="P-loop_NTPase"/>
</dbReference>
<reference evidence="2" key="2">
    <citation type="journal article" date="2007" name="Science">
        <title>Draft genome sequence of the sexually transmitted pathogen Trichomonas vaginalis.</title>
        <authorList>
            <person name="Carlton J.M."/>
            <person name="Hirt R.P."/>
            <person name="Silva J.C."/>
            <person name="Delcher A.L."/>
            <person name="Schatz M."/>
            <person name="Zhao Q."/>
            <person name="Wortman J.R."/>
            <person name="Bidwell S.L."/>
            <person name="Alsmark U.C.M."/>
            <person name="Besteiro S."/>
            <person name="Sicheritz-Ponten T."/>
            <person name="Noel C.J."/>
            <person name="Dacks J.B."/>
            <person name="Foster P.G."/>
            <person name="Simillion C."/>
            <person name="Van de Peer Y."/>
            <person name="Miranda-Saavedra D."/>
            <person name="Barton G.J."/>
            <person name="Westrop G.D."/>
            <person name="Mueller S."/>
            <person name="Dessi D."/>
            <person name="Fiori P.L."/>
            <person name="Ren Q."/>
            <person name="Paulsen I."/>
            <person name="Zhang H."/>
            <person name="Bastida-Corcuera F.D."/>
            <person name="Simoes-Barbosa A."/>
            <person name="Brown M.T."/>
            <person name="Hayes R.D."/>
            <person name="Mukherjee M."/>
            <person name="Okumura C.Y."/>
            <person name="Schneider R."/>
            <person name="Smith A.J."/>
            <person name="Vanacova S."/>
            <person name="Villalvazo M."/>
            <person name="Haas B.J."/>
            <person name="Pertea M."/>
            <person name="Feldblyum T.V."/>
            <person name="Utterback T.R."/>
            <person name="Shu C.L."/>
            <person name="Osoegawa K."/>
            <person name="de Jong P.J."/>
            <person name="Hrdy I."/>
            <person name="Horvathova L."/>
            <person name="Zubacova Z."/>
            <person name="Dolezal P."/>
            <person name="Malik S.B."/>
            <person name="Logsdon J.M. Jr."/>
            <person name="Henze K."/>
            <person name="Gupta A."/>
            <person name="Wang C.C."/>
            <person name="Dunne R.L."/>
            <person name="Upcroft J.A."/>
            <person name="Upcroft P."/>
            <person name="White O."/>
            <person name="Salzberg S.L."/>
            <person name="Tang P."/>
            <person name="Chiu C.-H."/>
            <person name="Lee Y.-S."/>
            <person name="Embley T.M."/>
            <person name="Coombs G.H."/>
            <person name="Mottram J.C."/>
            <person name="Tachezy J."/>
            <person name="Fraser-Liggett C.M."/>
            <person name="Johnson P.J."/>
        </authorList>
    </citation>
    <scope>NUCLEOTIDE SEQUENCE [LARGE SCALE GENOMIC DNA]</scope>
    <source>
        <strain evidence="2">G3</strain>
    </source>
</reference>
<reference evidence="2" key="1">
    <citation type="submission" date="2006-10" db="EMBL/GenBank/DDBJ databases">
        <authorList>
            <person name="Amadeo P."/>
            <person name="Zhao Q."/>
            <person name="Wortman J."/>
            <person name="Fraser-Liggett C."/>
            <person name="Carlton J."/>
        </authorList>
    </citation>
    <scope>NUCLEOTIDE SEQUENCE</scope>
    <source>
        <strain evidence="2">G3</strain>
    </source>
</reference>
<dbReference type="SMART" id="SM00173">
    <property type="entry name" value="RAS"/>
    <property type="match status" value="1"/>
</dbReference>
<keyword evidence="3" id="KW-1185">Reference proteome</keyword>
<dbReference type="OrthoDB" id="3051117at2759"/>
<dbReference type="NCBIfam" id="TIGR00231">
    <property type="entry name" value="small_GTP"/>
    <property type="match status" value="1"/>
</dbReference>
<dbReference type="PROSITE" id="PS51419">
    <property type="entry name" value="RAB"/>
    <property type="match status" value="1"/>
</dbReference>
<accession>A2E760</accession>
<dbReference type="PANTHER" id="PTHR47978">
    <property type="match status" value="1"/>
</dbReference>
<dbReference type="EMBL" id="DS113318">
    <property type="protein sequence ID" value="EAY11457.1"/>
    <property type="molecule type" value="Genomic_DNA"/>
</dbReference>
<dbReference type="FunFam" id="3.40.50.300:FF:001447">
    <property type="entry name" value="Ras-related protein Rab-1B"/>
    <property type="match status" value="1"/>
</dbReference>
<evidence type="ECO:0000256" key="1">
    <source>
        <dbReference type="ARBA" id="ARBA00022741"/>
    </source>
</evidence>
<dbReference type="KEGG" id="tva:4769410"/>
<dbReference type="VEuPathDB" id="TrichDB:TVAGG3_0284110"/>
<evidence type="ECO:0000313" key="3">
    <source>
        <dbReference type="Proteomes" id="UP000001542"/>
    </source>
</evidence>